<evidence type="ECO:0000256" key="6">
    <source>
        <dbReference type="RuleBase" id="RU003800"/>
    </source>
</evidence>
<comment type="catalytic activity">
    <reaction evidence="6">
        <text>[phosphate](n) + ATP = [phosphate](n+1) + ADP</text>
        <dbReference type="Rhea" id="RHEA:19573"/>
        <dbReference type="Rhea" id="RHEA-COMP:9859"/>
        <dbReference type="Rhea" id="RHEA-COMP:14280"/>
        <dbReference type="ChEBI" id="CHEBI:16838"/>
        <dbReference type="ChEBI" id="CHEBI:30616"/>
        <dbReference type="ChEBI" id="CHEBI:456216"/>
        <dbReference type="EC" id="2.7.4.1"/>
    </reaction>
</comment>
<evidence type="ECO:0000259" key="7">
    <source>
        <dbReference type="Pfam" id="PF02503"/>
    </source>
</evidence>
<keyword evidence="12" id="KW-1185">Reference proteome</keyword>
<dbReference type="InterPro" id="IPR025198">
    <property type="entry name" value="PPK_N_dom"/>
</dbReference>
<keyword evidence="1 6" id="KW-0597">Phosphoprotein</keyword>
<dbReference type="PANTHER" id="PTHR30218">
    <property type="entry name" value="POLYPHOSPHATE KINASE"/>
    <property type="match status" value="1"/>
</dbReference>
<keyword evidence="3" id="KW-0547">Nucleotide-binding</keyword>
<dbReference type="Pfam" id="PF17941">
    <property type="entry name" value="PP_kinase_C_1"/>
    <property type="match status" value="1"/>
</dbReference>
<organism evidence="11 12">
    <name type="scientific">Mogibacterium timidum</name>
    <dbReference type="NCBI Taxonomy" id="35519"/>
    <lineage>
        <taxon>Bacteria</taxon>
        <taxon>Bacillati</taxon>
        <taxon>Bacillota</taxon>
        <taxon>Clostridia</taxon>
        <taxon>Peptostreptococcales</taxon>
        <taxon>Anaerovoracaceae</taxon>
        <taxon>Mogibacterium</taxon>
    </lineage>
</organism>
<name>A0A7Y8VSJ9_9FIRM</name>
<comment type="caution">
    <text evidence="11">The sequence shown here is derived from an EMBL/GenBank/DDBJ whole genome shotgun (WGS) entry which is preliminary data.</text>
</comment>
<evidence type="ECO:0000256" key="2">
    <source>
        <dbReference type="ARBA" id="ARBA00022679"/>
    </source>
</evidence>
<feature type="domain" description="Polyphosphate kinase C-terminal" evidence="9">
    <location>
        <begin position="510"/>
        <end position="668"/>
    </location>
</feature>
<dbReference type="GO" id="GO:0006799">
    <property type="term" value="P:polyphosphate biosynthetic process"/>
    <property type="evidence" value="ECO:0007669"/>
    <property type="project" value="InterPro"/>
</dbReference>
<feature type="domain" description="Polyphosphate kinase N-terminal" evidence="8">
    <location>
        <begin position="11"/>
        <end position="110"/>
    </location>
</feature>
<dbReference type="EMBL" id="JABXYR010000002">
    <property type="protein sequence ID" value="NWO23864.1"/>
    <property type="molecule type" value="Genomic_DNA"/>
</dbReference>
<dbReference type="PIRSF" id="PIRSF015589">
    <property type="entry name" value="PP_kinase"/>
    <property type="match status" value="1"/>
</dbReference>
<dbReference type="InterPro" id="IPR036832">
    <property type="entry name" value="PPK_N_dom_sf"/>
</dbReference>
<keyword evidence="5" id="KW-0067">ATP-binding</keyword>
<keyword evidence="2 6" id="KW-0808">Transferase</keyword>
<evidence type="ECO:0000259" key="9">
    <source>
        <dbReference type="Pfam" id="PF13090"/>
    </source>
</evidence>
<dbReference type="Gene3D" id="1.20.58.310">
    <property type="entry name" value="Polyphosphate kinase N-terminal domain"/>
    <property type="match status" value="1"/>
</dbReference>
<dbReference type="InterPro" id="IPR024953">
    <property type="entry name" value="PP_kinase_middle"/>
</dbReference>
<dbReference type="SUPFAM" id="SSF140356">
    <property type="entry name" value="PPK N-terminal domain-like"/>
    <property type="match status" value="1"/>
</dbReference>
<evidence type="ECO:0000259" key="8">
    <source>
        <dbReference type="Pfam" id="PF13089"/>
    </source>
</evidence>
<evidence type="ECO:0000256" key="5">
    <source>
        <dbReference type="ARBA" id="ARBA00022840"/>
    </source>
</evidence>
<dbReference type="SUPFAM" id="SSF56024">
    <property type="entry name" value="Phospholipase D/nuclease"/>
    <property type="match status" value="2"/>
</dbReference>
<feature type="domain" description="Polyphosphate kinase C-terminal" evidence="10">
    <location>
        <begin position="338"/>
        <end position="495"/>
    </location>
</feature>
<dbReference type="InterPro" id="IPR041108">
    <property type="entry name" value="PP_kinase_C_1"/>
</dbReference>
<gene>
    <name evidence="11" type="primary">ppk1</name>
    <name evidence="11" type="ORF">HW270_07265</name>
</gene>
<dbReference type="EC" id="2.7.4.1" evidence="6"/>
<comment type="PTM">
    <text evidence="6">An intermediate of this reaction is the autophosphorylated ppk in which a phosphate is covalently linked to a histidine residue through a N-P bond.</text>
</comment>
<dbReference type="GO" id="GO:0008976">
    <property type="term" value="F:polyphosphate kinase activity"/>
    <property type="evidence" value="ECO:0007669"/>
    <property type="project" value="UniProtKB-EC"/>
</dbReference>
<comment type="similarity">
    <text evidence="6">Belongs to the polyphosphate kinase 1 (PPK1) family.</text>
</comment>
<evidence type="ECO:0000256" key="1">
    <source>
        <dbReference type="ARBA" id="ARBA00022553"/>
    </source>
</evidence>
<evidence type="ECO:0000256" key="4">
    <source>
        <dbReference type="ARBA" id="ARBA00022777"/>
    </source>
</evidence>
<dbReference type="SUPFAM" id="SSF143724">
    <property type="entry name" value="PHP14-like"/>
    <property type="match status" value="1"/>
</dbReference>
<comment type="function">
    <text evidence="6">Catalyzes the reversible transfer of the terminal phosphate of ATP to form a long-chain polyphosphate (polyP).</text>
</comment>
<dbReference type="NCBIfam" id="TIGR03705">
    <property type="entry name" value="poly_P_kin"/>
    <property type="match status" value="1"/>
</dbReference>
<dbReference type="Gene3D" id="3.30.1840.10">
    <property type="entry name" value="Polyphosphate kinase middle domain"/>
    <property type="match status" value="1"/>
</dbReference>
<dbReference type="GO" id="GO:0009358">
    <property type="term" value="C:polyphosphate kinase complex"/>
    <property type="evidence" value="ECO:0007669"/>
    <property type="project" value="InterPro"/>
</dbReference>
<dbReference type="AlphaFoldDB" id="A0A7Y8VSJ9"/>
<accession>A0A7Y8VSJ9</accession>
<dbReference type="Gene3D" id="3.30.870.10">
    <property type="entry name" value="Endonuclease Chain A"/>
    <property type="match status" value="2"/>
</dbReference>
<evidence type="ECO:0000256" key="3">
    <source>
        <dbReference type="ARBA" id="ARBA00022741"/>
    </source>
</evidence>
<dbReference type="Pfam" id="PF13090">
    <property type="entry name" value="PP_kinase_C"/>
    <property type="match status" value="1"/>
</dbReference>
<dbReference type="RefSeq" id="WP_178978741.1">
    <property type="nucleotide sequence ID" value="NZ_CAUVNY010000042.1"/>
</dbReference>
<sequence length="688" mass="78265">MSELYLEGYTQNRELSWLKFNERVLFEAGNSANPLLERIRFLGIYESNLAEFIRVRVGSLHHLSRVDHLSRDSMSGMTASEQINSIWKEIRRIHAAAEQILLKIYDDLKQIGAARESSDSLKAQTAQYLDGQFMMRLARELEPNFVEVGNLAEMVEDGKFYVLIDTDADNNRTLMLVELPDSWLQGVVIGRGDIMSLLPPMDILHRYIARICFPFVPRGSIAFRAFRNADIDFEYDEFEFGAGARERIRKMLEKRTDSEFVGTFVCTDYSSSGLCEILCEALTLPGNELVQCSELPTVKHLVHLQECLTSKTVSANSYRRFAAAPSNCRNGESVIACAMDRDILDAYPYESMDNLLELLKEASSHPKVKEIRISIYRLSNHPRIYEYLIKAAHNGKCVKVLIELRARFDESSNINWAKRLEEAGCHVYYGTKSYKSHFKTCQVIFRKSFNKSGANEIITQVGTGNYNESTAKQYTDFSVITANHLLGLEVMRLFDDAVRGIIDDSFQCILASPGSLRKGIVKLIDREIEKGSAGRIFIKVNSVTDRAIIEKLAEASVAGVKIRMLVRGSCTLLPGVSGYTENVQILSIVGRFLEHSRVYIFGSDDDEITYISSADLMNRNMDKRFELAFPITDRAAISEIKHIMYENLTDNVRARCLRNDGRYAELRADGIMRDSQERLLYQFNDYID</sequence>
<dbReference type="Proteomes" id="UP000526307">
    <property type="component" value="Unassembled WGS sequence"/>
</dbReference>
<reference evidence="11 12" key="1">
    <citation type="submission" date="2020-06" db="EMBL/GenBank/DDBJ databases">
        <title>Mogibacterium timidum strain W9173 genomic sequence.</title>
        <authorList>
            <person name="Wade W.G."/>
            <person name="Johnston C.D."/>
            <person name="Chen T."/>
            <person name="Dewhirst F.E."/>
        </authorList>
    </citation>
    <scope>NUCLEOTIDE SEQUENCE [LARGE SCALE GENOMIC DNA]</scope>
    <source>
        <strain evidence="11 12">W9173</strain>
    </source>
</reference>
<dbReference type="InterPro" id="IPR036830">
    <property type="entry name" value="PP_kinase_middle_dom_sf"/>
</dbReference>
<dbReference type="Pfam" id="PF02503">
    <property type="entry name" value="PP_kinase"/>
    <property type="match status" value="1"/>
</dbReference>
<dbReference type="GO" id="GO:0005524">
    <property type="term" value="F:ATP binding"/>
    <property type="evidence" value="ECO:0007669"/>
    <property type="project" value="UniProtKB-KW"/>
</dbReference>
<dbReference type="Pfam" id="PF13089">
    <property type="entry name" value="PP_kinase_N"/>
    <property type="match status" value="1"/>
</dbReference>
<feature type="domain" description="Polyphosphate kinase middle" evidence="7">
    <location>
        <begin position="126"/>
        <end position="301"/>
    </location>
</feature>
<evidence type="ECO:0000313" key="11">
    <source>
        <dbReference type="EMBL" id="NWO23864.1"/>
    </source>
</evidence>
<evidence type="ECO:0000313" key="12">
    <source>
        <dbReference type="Proteomes" id="UP000526307"/>
    </source>
</evidence>
<evidence type="ECO:0000259" key="10">
    <source>
        <dbReference type="Pfam" id="PF17941"/>
    </source>
</evidence>
<keyword evidence="4 11" id="KW-0418">Kinase</keyword>
<dbReference type="PANTHER" id="PTHR30218:SF0">
    <property type="entry name" value="POLYPHOSPHATE KINASE"/>
    <property type="match status" value="1"/>
</dbReference>
<dbReference type="InterPro" id="IPR025200">
    <property type="entry name" value="PPK_C_dom2"/>
</dbReference>
<dbReference type="InterPro" id="IPR003414">
    <property type="entry name" value="PP_kinase"/>
</dbReference>
<proteinExistence type="inferred from homology"/>
<protein>
    <recommendedName>
        <fullName evidence="6">Polyphosphate kinase</fullName>
        <ecNumber evidence="6">2.7.4.1</ecNumber>
    </recommendedName>
</protein>